<dbReference type="PROSITE" id="PS00687">
    <property type="entry name" value="ALDEHYDE_DEHYDR_GLU"/>
    <property type="match status" value="1"/>
</dbReference>
<dbReference type="CDD" id="cd07123">
    <property type="entry name" value="ALDH_F4-17_P5CDH"/>
    <property type="match status" value="1"/>
</dbReference>
<dbReference type="AlphaFoldDB" id="A0A165FSZ5"/>
<dbReference type="FunFam" id="3.40.605.10:FF:000006">
    <property type="entry name" value="1-pyrroline-5-carboxylate dehydrogenase"/>
    <property type="match status" value="1"/>
</dbReference>
<evidence type="ECO:0000256" key="2">
    <source>
        <dbReference type="ARBA" id="ARBA00009986"/>
    </source>
</evidence>
<feature type="active site" evidence="7">
    <location>
        <position position="331"/>
    </location>
</feature>
<dbReference type="RefSeq" id="XP_018186892.1">
    <property type="nucleotide sequence ID" value="XM_018333025.1"/>
</dbReference>
<evidence type="ECO:0000256" key="6">
    <source>
        <dbReference type="ARBA" id="ARBA00048142"/>
    </source>
</evidence>
<evidence type="ECO:0000256" key="8">
    <source>
        <dbReference type="RuleBase" id="RU003345"/>
    </source>
</evidence>
<evidence type="ECO:0000256" key="7">
    <source>
        <dbReference type="PROSITE-ProRule" id="PRU10007"/>
    </source>
</evidence>
<feature type="domain" description="Aldehyde dehydrogenase" evidence="11">
    <location>
        <begin position="97"/>
        <end position="562"/>
    </location>
</feature>
<dbReference type="InterPro" id="IPR050485">
    <property type="entry name" value="Proline_metab_enzyme"/>
</dbReference>
<evidence type="ECO:0000256" key="3">
    <source>
        <dbReference type="ARBA" id="ARBA00023002"/>
    </source>
</evidence>
<evidence type="ECO:0000256" key="10">
    <source>
        <dbReference type="RuleBase" id="RU366030"/>
    </source>
</evidence>
<evidence type="ECO:0000256" key="9">
    <source>
        <dbReference type="RuleBase" id="RU366016"/>
    </source>
</evidence>
<reference evidence="12 13" key="1">
    <citation type="journal article" date="2016" name="Fungal Biol.">
        <title>The genome of Xylona heveae provides a window into fungal endophytism.</title>
        <authorList>
            <person name="Gazis R."/>
            <person name="Kuo A."/>
            <person name="Riley R."/>
            <person name="LaButti K."/>
            <person name="Lipzen A."/>
            <person name="Lin J."/>
            <person name="Amirebrahimi M."/>
            <person name="Hesse C.N."/>
            <person name="Spatafora J.W."/>
            <person name="Henrissat B."/>
            <person name="Hainaut M."/>
            <person name="Grigoriev I.V."/>
            <person name="Hibbett D.S."/>
        </authorList>
    </citation>
    <scope>NUCLEOTIDE SEQUENCE [LARGE SCALE GENOMIC DNA]</scope>
    <source>
        <strain evidence="12 13">TC161</strain>
    </source>
</reference>
<keyword evidence="5 9" id="KW-0642">Proline metabolism</keyword>
<dbReference type="InterPro" id="IPR015590">
    <property type="entry name" value="Aldehyde_DH_dom"/>
</dbReference>
<dbReference type="Gene3D" id="3.40.605.10">
    <property type="entry name" value="Aldehyde Dehydrogenase, Chain A, domain 1"/>
    <property type="match status" value="1"/>
</dbReference>
<dbReference type="Pfam" id="PF00171">
    <property type="entry name" value="Aldedh"/>
    <property type="match status" value="1"/>
</dbReference>
<protein>
    <recommendedName>
        <fullName evidence="9 10">Multifunctional fusion protein</fullName>
    </recommendedName>
    <domain>
        <recommendedName>
            <fullName evidence="10">Delta-1-pyrroline-5-carboxylate dehydrogenase</fullName>
            <shortName evidence="10">P5C dehydrogenase</shortName>
        </recommendedName>
        <alternativeName>
            <fullName evidence="9">L-glutamate gamma-semialdehyde dehydrogenase</fullName>
        </alternativeName>
    </domain>
    <domain>
        <recommendedName>
            <fullName evidence="9">L-glutamate gamma-semialdehyde dehydrogenase</fullName>
            <ecNumber evidence="9">1.2.1.88</ecNumber>
        </recommendedName>
    </domain>
</protein>
<name>A0A165FSZ5_XYLHT</name>
<dbReference type="FunFam" id="3.40.309.10:FF:000005">
    <property type="entry name" value="1-pyrroline-5-carboxylate dehydrogenase 1"/>
    <property type="match status" value="1"/>
</dbReference>
<dbReference type="PANTHER" id="PTHR42862:SF1">
    <property type="entry name" value="DELTA-1-PYRROLINE-5-CARBOXYLATE DEHYDROGENASE 2, ISOFORM A-RELATED"/>
    <property type="match status" value="1"/>
</dbReference>
<organism evidence="12 13">
    <name type="scientific">Xylona heveae (strain CBS 132557 / TC161)</name>
    <dbReference type="NCBI Taxonomy" id="1328760"/>
    <lineage>
        <taxon>Eukaryota</taxon>
        <taxon>Fungi</taxon>
        <taxon>Dikarya</taxon>
        <taxon>Ascomycota</taxon>
        <taxon>Pezizomycotina</taxon>
        <taxon>Xylonomycetes</taxon>
        <taxon>Xylonales</taxon>
        <taxon>Xylonaceae</taxon>
        <taxon>Xylona</taxon>
    </lineage>
</organism>
<dbReference type="Proteomes" id="UP000076632">
    <property type="component" value="Unassembled WGS sequence"/>
</dbReference>
<dbReference type="EMBL" id="KV407461">
    <property type="protein sequence ID" value="KZF21337.1"/>
    <property type="molecule type" value="Genomic_DNA"/>
</dbReference>
<comment type="catalytic activity">
    <reaction evidence="6 9">
        <text>L-glutamate 5-semialdehyde + NAD(+) + H2O = L-glutamate + NADH + 2 H(+)</text>
        <dbReference type="Rhea" id="RHEA:30235"/>
        <dbReference type="ChEBI" id="CHEBI:15377"/>
        <dbReference type="ChEBI" id="CHEBI:15378"/>
        <dbReference type="ChEBI" id="CHEBI:29985"/>
        <dbReference type="ChEBI" id="CHEBI:57540"/>
        <dbReference type="ChEBI" id="CHEBI:57945"/>
        <dbReference type="ChEBI" id="CHEBI:58066"/>
        <dbReference type="EC" id="1.2.1.88"/>
    </reaction>
</comment>
<evidence type="ECO:0000313" key="13">
    <source>
        <dbReference type="Proteomes" id="UP000076632"/>
    </source>
</evidence>
<dbReference type="InterPro" id="IPR005931">
    <property type="entry name" value="P5CDH/ALDH4A1"/>
</dbReference>
<dbReference type="NCBIfam" id="TIGR01236">
    <property type="entry name" value="D1pyr5carbox1"/>
    <property type="match status" value="1"/>
</dbReference>
<comment type="pathway">
    <text evidence="1 9">Amino-acid degradation; L-proline degradation into L-glutamate; L-glutamate from L-proline: step 2/2.</text>
</comment>
<dbReference type="InterPro" id="IPR016162">
    <property type="entry name" value="Ald_DH_N"/>
</dbReference>
<gene>
    <name evidence="12" type="ORF">L228DRAFT_249144</name>
</gene>
<dbReference type="FunCoup" id="A0A165FSZ5">
    <property type="interactions" value="372"/>
</dbReference>
<dbReference type="InParanoid" id="A0A165FSZ5"/>
<dbReference type="EC" id="1.2.1.88" evidence="9"/>
<dbReference type="Gene3D" id="3.40.309.10">
    <property type="entry name" value="Aldehyde Dehydrogenase, Chain A, domain 2"/>
    <property type="match status" value="1"/>
</dbReference>
<dbReference type="OMA" id="FRHYIQE"/>
<dbReference type="GO" id="GO:0005759">
    <property type="term" value="C:mitochondrial matrix"/>
    <property type="evidence" value="ECO:0007669"/>
    <property type="project" value="TreeGrafter"/>
</dbReference>
<comment type="similarity">
    <text evidence="2 8">Belongs to the aldehyde dehydrogenase family.</text>
</comment>
<proteinExistence type="inferred from homology"/>
<keyword evidence="4 9" id="KW-0520">NAD</keyword>
<dbReference type="UniPathway" id="UPA00261">
    <property type="reaction ID" value="UER00374"/>
</dbReference>
<dbReference type="PANTHER" id="PTHR42862">
    <property type="entry name" value="DELTA-1-PYRROLINE-5-CARBOXYLATE DEHYDROGENASE 1, ISOFORM A-RELATED"/>
    <property type="match status" value="1"/>
</dbReference>
<dbReference type="InterPro" id="IPR016161">
    <property type="entry name" value="Ald_DH/histidinol_DH"/>
</dbReference>
<keyword evidence="3 8" id="KW-0560">Oxidoreductase</keyword>
<keyword evidence="13" id="KW-1185">Reference proteome</keyword>
<dbReference type="SUPFAM" id="SSF53720">
    <property type="entry name" value="ALDH-like"/>
    <property type="match status" value="1"/>
</dbReference>
<dbReference type="InterPro" id="IPR016160">
    <property type="entry name" value="Ald_DH_CS_CYS"/>
</dbReference>
<dbReference type="GO" id="GO:0010133">
    <property type="term" value="P:L-proline catabolic process to L-glutamate"/>
    <property type="evidence" value="ECO:0007669"/>
    <property type="project" value="UniProtKB-UniRule"/>
</dbReference>
<evidence type="ECO:0000256" key="4">
    <source>
        <dbReference type="ARBA" id="ARBA00023027"/>
    </source>
</evidence>
<sequence>MAPAPLRQTLTQASRRTGTLAFAQKNALRSTCQAASFSMYKKPFFDNEDAKSYAKGSPERTELTEAIKSLKATLPVNVPLNIAGKEVTPDAIQTQPNPSDHQTTIANYGAASAAQVNDAIEAALKAKPTWENLPLEQRASVFHRAAELVSTKYRADLVAASMLGQGKNIWQAEIDIVAETCDLLRFAVQCALDLAATQPAKHPPGMWNRVEYRPLEGFVYAVSPFNFTALGANLIGIPLLMGNAVIWKPSNSAVHSCWLVHKILLEAGLPEGVVQFVPGDAELITKTVLEHPEFAALHFTGSTDVFKKLYGKIGQATAENKFKSYPRIIGETGGKNFHLIHKSAEIDNAVYNTVRGGFEYQGQKCSAPSRVYVAESIWPTFKEKLLAETAKVKTGAPEEYDNFVNAVIHEASFDKLNAVIEKAKSDDKVTLLAGGKASKEKGYFVEPTIYQTSDPQHELMTRELFGPILTIYVYPDAEWAETIKLVDNTTSYGLAGSVFAQDQVAIHQAEVGLKHSAGNFYINTKSTGSVVAQQPFGGNRGSGTNDKVGSVNLLTRFASVRSVKDDYAPLKGFKYPSNEV</sequence>
<accession>A0A165FSZ5</accession>
<dbReference type="GO" id="GO:0003842">
    <property type="term" value="F:L-glutamate gamma-semialdehyde dehydrogenase activity"/>
    <property type="evidence" value="ECO:0007669"/>
    <property type="project" value="UniProtKB-UniRule"/>
</dbReference>
<dbReference type="GeneID" id="28898162"/>
<dbReference type="InterPro" id="IPR029510">
    <property type="entry name" value="Ald_DH_CS_GLU"/>
</dbReference>
<dbReference type="STRING" id="1328760.A0A165FSZ5"/>
<dbReference type="InterPro" id="IPR016163">
    <property type="entry name" value="Ald_DH_C"/>
</dbReference>
<evidence type="ECO:0000256" key="5">
    <source>
        <dbReference type="ARBA" id="ARBA00023062"/>
    </source>
</evidence>
<evidence type="ECO:0000256" key="1">
    <source>
        <dbReference type="ARBA" id="ARBA00004786"/>
    </source>
</evidence>
<evidence type="ECO:0000313" key="12">
    <source>
        <dbReference type="EMBL" id="KZF21337.1"/>
    </source>
</evidence>
<dbReference type="PROSITE" id="PS00070">
    <property type="entry name" value="ALDEHYDE_DEHYDR_CYS"/>
    <property type="match status" value="1"/>
</dbReference>
<dbReference type="OrthoDB" id="5322683at2759"/>
<evidence type="ECO:0000259" key="11">
    <source>
        <dbReference type="Pfam" id="PF00171"/>
    </source>
</evidence>